<accession>A0A060HNF6</accession>
<gene>
    <name evidence="2" type="ORF">NVIE_005430</name>
</gene>
<dbReference type="STRING" id="926571.NVIE_005430"/>
<sequence>MSVLEAEGKALESLGWEDLVALKRKVAGDLKGVTDRLVDIDRNQFHAIVTAIKAQKTALDSITERMKQVKTEVDKHNSDLLSVSEKISQAKNFLSMMEARLPTEKEEELQAIVASNQALIDSKQYRGEREKGEILSRVKEASMKMEAIKATRMIKDQYAMLAQQSADIGNAVKVLNDERDTMRVRMAEINLEMDKLYDAKRKLAAERNLRLAEYEDIVKRFDAINARLDEMSAMRKRQREEYGYNLPSDALFKVKETARKKLESGSKLSLDELRLLYSEKD</sequence>
<protein>
    <recommendedName>
        <fullName evidence="4">Archaeal coiled-coil protein</fullName>
    </recommendedName>
</protein>
<reference evidence="2 3" key="1">
    <citation type="journal article" date="2014" name="Int. J. Syst. Evol. Microbiol.">
        <title>Nitrososphaera viennensis gen. nov., sp. nov., an aerobic and mesophilic, ammonia-oxidizing archaeon from soil and a member of the archaeal phylum Thaumarchaeota.</title>
        <authorList>
            <person name="Stieglmeier M."/>
            <person name="Klingl A."/>
            <person name="Alves R.J."/>
            <person name="Rittmann S.K."/>
            <person name="Melcher M."/>
            <person name="Leisch N."/>
            <person name="Schleper C."/>
        </authorList>
    </citation>
    <scope>NUCLEOTIDE SEQUENCE [LARGE SCALE GENOMIC DNA]</scope>
    <source>
        <strain evidence="2">EN76</strain>
    </source>
</reference>
<keyword evidence="1" id="KW-0175">Coiled coil</keyword>
<keyword evidence="3" id="KW-1185">Reference proteome</keyword>
<evidence type="ECO:0000256" key="1">
    <source>
        <dbReference type="SAM" id="Coils"/>
    </source>
</evidence>
<evidence type="ECO:0000313" key="2">
    <source>
        <dbReference type="EMBL" id="AIC14742.1"/>
    </source>
</evidence>
<name>A0A060HNF6_9ARCH</name>
<dbReference type="EMBL" id="CP007536">
    <property type="protein sequence ID" value="AIC14742.1"/>
    <property type="molecule type" value="Genomic_DNA"/>
</dbReference>
<dbReference type="Proteomes" id="UP000027093">
    <property type="component" value="Chromosome"/>
</dbReference>
<dbReference type="HOGENOM" id="CLU_999656_0_0_2"/>
<feature type="coiled-coil region" evidence="1">
    <location>
        <begin position="186"/>
        <end position="241"/>
    </location>
</feature>
<dbReference type="AlphaFoldDB" id="A0A060HNF6"/>
<evidence type="ECO:0008006" key="4">
    <source>
        <dbReference type="Google" id="ProtNLM"/>
    </source>
</evidence>
<dbReference type="KEGG" id="nvn:NVIE_005430"/>
<organism evidence="2 3">
    <name type="scientific">Nitrososphaera viennensis EN76</name>
    <dbReference type="NCBI Taxonomy" id="926571"/>
    <lineage>
        <taxon>Archaea</taxon>
        <taxon>Nitrososphaerota</taxon>
        <taxon>Nitrososphaeria</taxon>
        <taxon>Nitrososphaerales</taxon>
        <taxon>Nitrososphaeraceae</taxon>
        <taxon>Nitrososphaera</taxon>
    </lineage>
</organism>
<evidence type="ECO:0000313" key="3">
    <source>
        <dbReference type="Proteomes" id="UP000027093"/>
    </source>
</evidence>
<feature type="coiled-coil region" evidence="1">
    <location>
        <begin position="52"/>
        <end position="79"/>
    </location>
</feature>
<proteinExistence type="predicted"/>